<keyword evidence="2" id="KW-0472">Membrane</keyword>
<feature type="transmembrane region" description="Helical" evidence="2">
    <location>
        <begin position="649"/>
        <end position="667"/>
    </location>
</feature>
<name>A0A485L2L6_9STRA</name>
<feature type="transmembrane region" description="Helical" evidence="2">
    <location>
        <begin position="774"/>
        <end position="795"/>
    </location>
</feature>
<dbReference type="Proteomes" id="UP000332933">
    <property type="component" value="Unassembled WGS sequence"/>
</dbReference>
<proteinExistence type="predicted"/>
<feature type="transmembrane region" description="Helical" evidence="2">
    <location>
        <begin position="1499"/>
        <end position="1522"/>
    </location>
</feature>
<reference evidence="4 5" key="1">
    <citation type="submission" date="2019-03" db="EMBL/GenBank/DDBJ databases">
        <authorList>
            <person name="Gaulin E."/>
            <person name="Dumas B."/>
        </authorList>
    </citation>
    <scope>NUCLEOTIDE SEQUENCE [LARGE SCALE GENOMIC DNA]</scope>
    <source>
        <strain evidence="4">CBS 568.67</strain>
    </source>
</reference>
<reference evidence="3" key="2">
    <citation type="submission" date="2019-06" db="EMBL/GenBank/DDBJ databases">
        <title>Genomics analysis of Aphanomyces spp. identifies a new class of oomycete effector associated with host adaptation.</title>
        <authorList>
            <person name="Gaulin E."/>
        </authorList>
    </citation>
    <scope>NUCLEOTIDE SEQUENCE</scope>
    <source>
        <strain evidence="3">CBS 578.67</strain>
    </source>
</reference>
<feature type="transmembrane region" description="Helical" evidence="2">
    <location>
        <begin position="687"/>
        <end position="704"/>
    </location>
</feature>
<evidence type="ECO:0000313" key="3">
    <source>
        <dbReference type="EMBL" id="KAF0694287.1"/>
    </source>
</evidence>
<dbReference type="EMBL" id="CAADRA010005602">
    <property type="protein sequence ID" value="VFT91653.1"/>
    <property type="molecule type" value="Genomic_DNA"/>
</dbReference>
<feature type="transmembrane region" description="Helical" evidence="2">
    <location>
        <begin position="599"/>
        <end position="628"/>
    </location>
</feature>
<keyword evidence="2" id="KW-0812">Transmembrane</keyword>
<feature type="transmembrane region" description="Helical" evidence="2">
    <location>
        <begin position="1673"/>
        <end position="1691"/>
    </location>
</feature>
<evidence type="ECO:0000256" key="2">
    <source>
        <dbReference type="SAM" id="Phobius"/>
    </source>
</evidence>
<organism evidence="4 5">
    <name type="scientific">Aphanomyces stellatus</name>
    <dbReference type="NCBI Taxonomy" id="120398"/>
    <lineage>
        <taxon>Eukaryota</taxon>
        <taxon>Sar</taxon>
        <taxon>Stramenopiles</taxon>
        <taxon>Oomycota</taxon>
        <taxon>Saprolegniomycetes</taxon>
        <taxon>Saprolegniales</taxon>
        <taxon>Verrucalvaceae</taxon>
        <taxon>Aphanomyces</taxon>
    </lineage>
</organism>
<keyword evidence="5" id="KW-1185">Reference proteome</keyword>
<gene>
    <name evidence="4" type="primary">Aste57867_14835</name>
    <name evidence="3" type="ORF">As57867_014779</name>
    <name evidence="4" type="ORF">ASTE57867_14835</name>
</gene>
<protein>
    <submittedName>
        <fullName evidence="4">Aste57867_14835 protein</fullName>
    </submittedName>
</protein>
<feature type="transmembrane region" description="Helical" evidence="2">
    <location>
        <begin position="716"/>
        <end position="737"/>
    </location>
</feature>
<feature type="transmembrane region" description="Helical" evidence="2">
    <location>
        <begin position="25"/>
        <end position="44"/>
    </location>
</feature>
<feature type="transmembrane region" description="Helical" evidence="2">
    <location>
        <begin position="1625"/>
        <end position="1652"/>
    </location>
</feature>
<accession>A0A485L2L6</accession>
<sequence length="1809" mass="201923">MRVHPTDARRKSVPTVQYDNSPRQVLLGSLYLIATIASSVYYLSQLQPAFANDLWWSRYNASGHQALLMDLVNAFLVNHGTGNLNLVAPSSMVDTSYASLSATTAVHPSYVRRLVFHDLTSLAFAVPALRAMQIHAMTTLPTQLCWIDFDQAFEVAHTEARQQRCAERYQHNGAVYMEPILRNQNCNAFMALYGGDGGLLAIPLLVWLDQVPAGQQWLAQSCDALATTSMDDEIAYWHSKYLTSYTLQWHNNWQPGIAETLGMTNALGMQHILHVKNIPRSVESWTSQTLNWFLLNDLILLNHFNCSLVRLAPNAHVQILLPLTLEDFLGLQDPFGTYINQIELFRTAVGPFNAVDAYYVAVPPALLALYDSFRSALFQSLAADSTCLSAMDGLSDMVLTPTPPAWVITGDTVVFYGGNPLCVYGHPQSYVQDTFSFYDVCAIQPPLRVTVTKYATVFATVATMDTFQSPATCALAVERSVCRMQLDLASAMVSAPLHVVGAMTPHLLPAANAVDELHVGIMQYASDVQQIQWTLLQQPLVDPTAWSFYGWVLLYDWVEGRREVVSFEGDVMSVVLISAADAPQPFPTTRETVPTATRAVFYLMSYVTAVLVVVALACFVSMLCNGWFIRGQNLYWFNRVVGSIWVGRPLLFTRGVTAIVLLSSAQLELQLISSAPHARFQFVSRPWLATLIVAGEATWILYVAQDFLLIATENDTTTYAPLSALLAWLITASMTFVSPVEGSLTLERICTSDNMGDAIHCTVGDLSYGSFERITLLFAVEFVSLFVPLVLVRWFSKAMPRWQPESTFNRHVLGVADTFLISSHEPTESHWSMDSTSCIMAGLIPLVWRNTSYTFDLKLWVVHRDIICTKHYVAFDYDETRLASTMELKDWTKTTSVSKYDHVCRYLKLLGGIAYVGLAIFGSISYLQVSQVNLANDMFWANFNMTGTHVFFATWLNRLLILDSTDMTLQLTNDTISIDGPFDTSLATVPYASKYGSLLQYTKYNSIDVVIPALRSTDGCSVPWIFTQYCFADFNHQWQMASSQARQARCQTMTSNGAIYLESILRNIHSTDFFTCWGDAFNAAIANELRTTIAGQMWLNNTFVEPKLSVSDEMAMWKSHNIRAFQTQWQNYKAIGLVNSYAVLNGYGGSSRFTLQYQHSSFRFQKQTTLKMYWGIANDLVAVMQNGSALNGGSLIRSSARFAFANTTPESVLIQNGTLESPLGTIFAILHTVIGPFGSVDMLFMPCPVELKSVVHAIFLGVRQTLFHTRDDDMVNIYNHIGIPSAEIVPAPKAWTDLGFLPRGGSLLCPEVSFQSAPPISNGLAVLTSWDMPCLANFMWTSLNPTPGALITALFLANVSFDDIRSTCAQNENYQASCQTSLNHTLTFVERYMTMDKPYIAQAAVHATHVVQALAIEFIQFGQLPDPSADIALYRLNVLDPTQVEFTYFAWLFLIDWAEGRREAISFQGDSGTINVLTEYLAPVNQQINLGENGTNLSLYLRGVVLYVTYAMLVIATLTLLYMAACRGHVEVRNLALLERIGAIVWIGRPLLFARSLSALILLSTCTLDLTFNGSISYFQVTHDPWYKTALAANEVSWIVSIVNDIAMSITREFTTKYTRWDSPLVLLTTVILSLLFPVTHAVTISIQCALVQVDAQIECESARLDIGQVTRFLTLWGVVLGWNVLCYVGARMYYRGMAVGASHVHSIFLYAGARYHFRSAAWIYQDTYYMDRMSAMLNGILTIHWDNAIFGLDIKLWRAFRMEFAKSHSVDDPTLRHFASTTLPIPLQLGTDDGHESSAAPTQDDIYR</sequence>
<keyword evidence="2" id="KW-1133">Transmembrane helix</keyword>
<evidence type="ECO:0000256" key="1">
    <source>
        <dbReference type="SAM" id="MobiDB-lite"/>
    </source>
</evidence>
<dbReference type="EMBL" id="VJMH01005581">
    <property type="protein sequence ID" value="KAF0694287.1"/>
    <property type="molecule type" value="Genomic_DNA"/>
</dbReference>
<evidence type="ECO:0000313" key="5">
    <source>
        <dbReference type="Proteomes" id="UP000332933"/>
    </source>
</evidence>
<evidence type="ECO:0000313" key="4">
    <source>
        <dbReference type="EMBL" id="VFT91653.1"/>
    </source>
</evidence>
<feature type="transmembrane region" description="Helical" evidence="2">
    <location>
        <begin position="906"/>
        <end position="927"/>
    </location>
</feature>
<feature type="region of interest" description="Disordered" evidence="1">
    <location>
        <begin position="1788"/>
        <end position="1809"/>
    </location>
</feature>